<protein>
    <recommendedName>
        <fullName evidence="3">Zinc finger GRF-type domain-containing protein</fullName>
    </recommendedName>
</protein>
<gene>
    <name evidence="1" type="ORF">Ddye_006489</name>
</gene>
<evidence type="ECO:0008006" key="3">
    <source>
        <dbReference type="Google" id="ProtNLM"/>
    </source>
</evidence>
<name>A0AAD9XI37_9ROSI</name>
<accession>A0AAD9XI37</accession>
<dbReference type="PANTHER" id="PTHR33248">
    <property type="entry name" value="ZINC ION-BINDING PROTEIN"/>
    <property type="match status" value="1"/>
</dbReference>
<evidence type="ECO:0000313" key="2">
    <source>
        <dbReference type="Proteomes" id="UP001280121"/>
    </source>
</evidence>
<proteinExistence type="predicted"/>
<sequence>MEATSSSTINMNGGLIKFKNRRCSCGVKAGVKISESQNNPRKLYFACERGKCKFYSFWVPDNEEFNQAEYIENIREINDGRDNFMLQQEMTAVNARLQSLELLWEMVQHLETLHTRMYNLEINITNIHGRMHQLEYNQGGSKLLLVVNLVCVWCNDGNVCT</sequence>
<evidence type="ECO:0000313" key="1">
    <source>
        <dbReference type="EMBL" id="KAK2659956.1"/>
    </source>
</evidence>
<dbReference type="AlphaFoldDB" id="A0AAD9XI37"/>
<reference evidence="1" key="1">
    <citation type="journal article" date="2023" name="Plant J.">
        <title>Genome sequences and population genomics provide insights into the demographic history, inbreeding, and mutation load of two 'living fossil' tree species of Dipteronia.</title>
        <authorList>
            <person name="Feng Y."/>
            <person name="Comes H.P."/>
            <person name="Chen J."/>
            <person name="Zhu S."/>
            <person name="Lu R."/>
            <person name="Zhang X."/>
            <person name="Li P."/>
            <person name="Qiu J."/>
            <person name="Olsen K.M."/>
            <person name="Qiu Y."/>
        </authorList>
    </citation>
    <scope>NUCLEOTIDE SEQUENCE</scope>
    <source>
        <strain evidence="1">KIB01</strain>
    </source>
</reference>
<comment type="caution">
    <text evidence="1">The sequence shown here is derived from an EMBL/GenBank/DDBJ whole genome shotgun (WGS) entry which is preliminary data.</text>
</comment>
<dbReference type="EMBL" id="JANJYI010000002">
    <property type="protein sequence ID" value="KAK2659956.1"/>
    <property type="molecule type" value="Genomic_DNA"/>
</dbReference>
<keyword evidence="2" id="KW-1185">Reference proteome</keyword>
<organism evidence="1 2">
    <name type="scientific">Dipteronia dyeriana</name>
    <dbReference type="NCBI Taxonomy" id="168575"/>
    <lineage>
        <taxon>Eukaryota</taxon>
        <taxon>Viridiplantae</taxon>
        <taxon>Streptophyta</taxon>
        <taxon>Embryophyta</taxon>
        <taxon>Tracheophyta</taxon>
        <taxon>Spermatophyta</taxon>
        <taxon>Magnoliopsida</taxon>
        <taxon>eudicotyledons</taxon>
        <taxon>Gunneridae</taxon>
        <taxon>Pentapetalae</taxon>
        <taxon>rosids</taxon>
        <taxon>malvids</taxon>
        <taxon>Sapindales</taxon>
        <taxon>Sapindaceae</taxon>
        <taxon>Hippocastanoideae</taxon>
        <taxon>Acereae</taxon>
        <taxon>Dipteronia</taxon>
    </lineage>
</organism>
<dbReference type="Proteomes" id="UP001280121">
    <property type="component" value="Unassembled WGS sequence"/>
</dbReference>